<dbReference type="PANTHER" id="PTHR11227">
    <property type="entry name" value="WD-REPEAT PROTEIN INTERACTING WITH PHOSPHOINOSIDES WIPI -RELATED"/>
    <property type="match status" value="1"/>
</dbReference>
<comment type="similarity">
    <text evidence="3">Belongs to the WD repeat PROPPIN family.</text>
</comment>
<evidence type="ECO:0000256" key="4">
    <source>
        <dbReference type="SAM" id="MobiDB-lite"/>
    </source>
</evidence>
<feature type="region of interest" description="Disordered" evidence="4">
    <location>
        <begin position="413"/>
        <end position="536"/>
    </location>
</feature>
<feature type="region of interest" description="Disordered" evidence="4">
    <location>
        <begin position="322"/>
        <end position="342"/>
    </location>
</feature>
<evidence type="ECO:0000256" key="1">
    <source>
        <dbReference type="ARBA" id="ARBA00022574"/>
    </source>
</evidence>
<accession>A0ABZ1D6V1</accession>
<evidence type="ECO:0000313" key="6">
    <source>
        <dbReference type="Proteomes" id="UP001329825"/>
    </source>
</evidence>
<keyword evidence="6" id="KW-1185">Reference proteome</keyword>
<feature type="compositionally biased region" description="Gly residues" evidence="4">
    <location>
        <begin position="439"/>
        <end position="450"/>
    </location>
</feature>
<feature type="compositionally biased region" description="Low complexity" evidence="4">
    <location>
        <begin position="218"/>
        <end position="236"/>
    </location>
</feature>
<evidence type="ECO:0000256" key="3">
    <source>
        <dbReference type="ARBA" id="ARBA00025740"/>
    </source>
</evidence>
<dbReference type="SUPFAM" id="SSF50978">
    <property type="entry name" value="WD40 repeat-like"/>
    <property type="match status" value="1"/>
</dbReference>
<dbReference type="EMBL" id="CP141889">
    <property type="protein sequence ID" value="WRT69774.1"/>
    <property type="molecule type" value="Genomic_DNA"/>
</dbReference>
<dbReference type="SMART" id="SM00320">
    <property type="entry name" value="WD40"/>
    <property type="match status" value="3"/>
</dbReference>
<sequence>MQLGRYSVSTLKPPPIHSISFSEDGRFFSVAGEEGYEVWKSWPLALLRRRVLPGTLSTALLLPQSPLLILQGGGNSPLYSPNKAIIFHDKLGIAIAEVEFSERIRGVSARNGYVIIALSRKVVAFEYGIGKNDISHISLTEQQMKGKGKGKRKIIDEPKQEEEVKCGFWLNKLGEWETCQNDLGLMALSTSPGSTLLALPGRQAGHVQLISLPPCRQASSSNSATPSSTSGTTGTSFRSPIILAHTHPLSTLSTTSNGSHIMTTSERGTLIRIWDTSRGRLERELRRGVDKAEMWGGKFEYDGKGRVVAWSDKGTIHVWKDEDNTRVEGSRSSTPTPSTPSLAHLLSRNLPLPKYFSSSPSIAQYHLPRKNPHAISSALGKAGVNVPSMKTDEEGDESERFIVGWVDVQVPISEEENKSTSTTNRDEIRVGKRHSGAHEGSGTGVSTGMGGREERRSFGSDNTSRTATPPLRGGTPTPSSFHNNNNTRRGSVNRNVSSNFINKSSIQDQPKSKSSSSHLHGQGSTRQVSGTTAIPADSKMKVEKQLIAITYSGDWYRLRIPDQNPNSKDENSSENDDSKKGSKCELVEYRRLGVGGGGW</sequence>
<feature type="region of interest" description="Disordered" evidence="4">
    <location>
        <begin position="558"/>
        <end position="584"/>
    </location>
</feature>
<dbReference type="Proteomes" id="UP001329825">
    <property type="component" value="Chromosome 9"/>
</dbReference>
<feature type="compositionally biased region" description="Polar residues" evidence="4">
    <location>
        <begin position="476"/>
        <end position="532"/>
    </location>
</feature>
<evidence type="ECO:0008006" key="7">
    <source>
        <dbReference type="Google" id="ProtNLM"/>
    </source>
</evidence>
<protein>
    <recommendedName>
        <fullName evidence="7">WD-repeat protein</fullName>
    </recommendedName>
</protein>
<dbReference type="InterPro" id="IPR036322">
    <property type="entry name" value="WD40_repeat_dom_sf"/>
</dbReference>
<reference evidence="5 6" key="1">
    <citation type="submission" date="2024-01" db="EMBL/GenBank/DDBJ databases">
        <title>Comparative genomics of Cryptococcus and Kwoniella reveals pathogenesis evolution and contrasting modes of karyotype evolution via chromosome fusion or intercentromeric recombination.</title>
        <authorList>
            <person name="Coelho M.A."/>
            <person name="David-Palma M."/>
            <person name="Shea T."/>
            <person name="Bowers K."/>
            <person name="McGinley-Smith S."/>
            <person name="Mohammad A.W."/>
            <person name="Gnirke A."/>
            <person name="Yurkov A.M."/>
            <person name="Nowrousian M."/>
            <person name="Sun S."/>
            <person name="Cuomo C.A."/>
            <person name="Heitman J."/>
        </authorList>
    </citation>
    <scope>NUCLEOTIDE SEQUENCE [LARGE SCALE GENOMIC DNA]</scope>
    <source>
        <strain evidence="5">CBS 11374</strain>
    </source>
</reference>
<feature type="region of interest" description="Disordered" evidence="4">
    <location>
        <begin position="216"/>
        <end position="237"/>
    </location>
</feature>
<evidence type="ECO:0000256" key="2">
    <source>
        <dbReference type="ARBA" id="ARBA00022737"/>
    </source>
</evidence>
<evidence type="ECO:0000313" key="5">
    <source>
        <dbReference type="EMBL" id="WRT69774.1"/>
    </source>
</evidence>
<dbReference type="GeneID" id="87958895"/>
<dbReference type="Gene3D" id="2.130.10.10">
    <property type="entry name" value="YVTN repeat-like/Quinoprotein amine dehydrogenase"/>
    <property type="match status" value="1"/>
</dbReference>
<organism evidence="5 6">
    <name type="scientific">Kwoniella shivajii</name>
    <dbReference type="NCBI Taxonomy" id="564305"/>
    <lineage>
        <taxon>Eukaryota</taxon>
        <taxon>Fungi</taxon>
        <taxon>Dikarya</taxon>
        <taxon>Basidiomycota</taxon>
        <taxon>Agaricomycotina</taxon>
        <taxon>Tremellomycetes</taxon>
        <taxon>Tremellales</taxon>
        <taxon>Cryptococcaceae</taxon>
        <taxon>Kwoniella</taxon>
    </lineage>
</organism>
<gene>
    <name evidence="5" type="ORF">IL334_006765</name>
</gene>
<dbReference type="InterPro" id="IPR001680">
    <property type="entry name" value="WD40_rpt"/>
</dbReference>
<dbReference type="InterPro" id="IPR015943">
    <property type="entry name" value="WD40/YVTN_repeat-like_dom_sf"/>
</dbReference>
<proteinExistence type="inferred from homology"/>
<keyword evidence="1" id="KW-0853">WD repeat</keyword>
<dbReference type="InterPro" id="IPR048720">
    <property type="entry name" value="PROPPIN"/>
</dbReference>
<feature type="compositionally biased region" description="Basic and acidic residues" evidence="4">
    <location>
        <begin position="567"/>
        <end position="584"/>
    </location>
</feature>
<dbReference type="RefSeq" id="XP_062794513.1">
    <property type="nucleotide sequence ID" value="XM_062938462.1"/>
</dbReference>
<name>A0ABZ1D6V1_9TREE</name>
<feature type="compositionally biased region" description="Low complexity" evidence="4">
    <location>
        <begin position="332"/>
        <end position="341"/>
    </location>
</feature>
<keyword evidence="2" id="KW-0677">Repeat</keyword>